<reference evidence="3" key="1">
    <citation type="journal article" date="2019" name="Curr. Biol.">
        <title>Genome Sequence of Striga asiatica Provides Insight into the Evolution of Plant Parasitism.</title>
        <authorList>
            <person name="Yoshida S."/>
            <person name="Kim S."/>
            <person name="Wafula E.K."/>
            <person name="Tanskanen J."/>
            <person name="Kim Y.M."/>
            <person name="Honaas L."/>
            <person name="Yang Z."/>
            <person name="Spallek T."/>
            <person name="Conn C.E."/>
            <person name="Ichihashi Y."/>
            <person name="Cheong K."/>
            <person name="Cui S."/>
            <person name="Der J.P."/>
            <person name="Gundlach H."/>
            <person name="Jiao Y."/>
            <person name="Hori C."/>
            <person name="Ishida J.K."/>
            <person name="Kasahara H."/>
            <person name="Kiba T."/>
            <person name="Kim M.S."/>
            <person name="Koo N."/>
            <person name="Laohavisit A."/>
            <person name="Lee Y.H."/>
            <person name="Lumba S."/>
            <person name="McCourt P."/>
            <person name="Mortimer J.C."/>
            <person name="Mutuku J.M."/>
            <person name="Nomura T."/>
            <person name="Sasaki-Sekimoto Y."/>
            <person name="Seto Y."/>
            <person name="Wang Y."/>
            <person name="Wakatake T."/>
            <person name="Sakakibara H."/>
            <person name="Demura T."/>
            <person name="Yamaguchi S."/>
            <person name="Yoneyama K."/>
            <person name="Manabe R.I."/>
            <person name="Nelson D.C."/>
            <person name="Schulman A.H."/>
            <person name="Timko M.P."/>
            <person name="dePamphilis C.W."/>
            <person name="Choi D."/>
            <person name="Shirasu K."/>
        </authorList>
    </citation>
    <scope>NUCLEOTIDE SEQUENCE [LARGE SCALE GENOMIC DNA]</scope>
    <source>
        <strain evidence="3">cv. UVA1</strain>
    </source>
</reference>
<protein>
    <submittedName>
        <fullName evidence="2">Gamma-tubulin</fullName>
    </submittedName>
</protein>
<keyword evidence="3" id="KW-1185">Reference proteome</keyword>
<accession>A0A5A7QZF4</accession>
<sequence>MVTTKKPRRVKERPMFAVVVFLSPLPEVMTTTRGVSLKCCRLQMCWRRVQIGATTARVLGCAEGRHGLRRRRLGFGRHLEGFPGAEVRRTVLGCSGGGSNWGGGYGWGKTPGGEISMARENEGEGDGGDWDSPRRGAGTPAD</sequence>
<name>A0A5A7QZF4_STRAF</name>
<dbReference type="Proteomes" id="UP000325081">
    <property type="component" value="Unassembled WGS sequence"/>
</dbReference>
<evidence type="ECO:0000256" key="1">
    <source>
        <dbReference type="SAM" id="MobiDB-lite"/>
    </source>
</evidence>
<feature type="compositionally biased region" description="Gly residues" evidence="1">
    <location>
        <begin position="101"/>
        <end position="111"/>
    </location>
</feature>
<comment type="caution">
    <text evidence="2">The sequence shown here is derived from an EMBL/GenBank/DDBJ whole genome shotgun (WGS) entry which is preliminary data.</text>
</comment>
<evidence type="ECO:0000313" key="2">
    <source>
        <dbReference type="EMBL" id="GER50800.1"/>
    </source>
</evidence>
<dbReference type="AlphaFoldDB" id="A0A5A7QZF4"/>
<gene>
    <name evidence="2" type="ORF">STAS_28124</name>
</gene>
<organism evidence="2 3">
    <name type="scientific">Striga asiatica</name>
    <name type="common">Asiatic witchweed</name>
    <name type="synonym">Buchnera asiatica</name>
    <dbReference type="NCBI Taxonomy" id="4170"/>
    <lineage>
        <taxon>Eukaryota</taxon>
        <taxon>Viridiplantae</taxon>
        <taxon>Streptophyta</taxon>
        <taxon>Embryophyta</taxon>
        <taxon>Tracheophyta</taxon>
        <taxon>Spermatophyta</taxon>
        <taxon>Magnoliopsida</taxon>
        <taxon>eudicotyledons</taxon>
        <taxon>Gunneridae</taxon>
        <taxon>Pentapetalae</taxon>
        <taxon>asterids</taxon>
        <taxon>lamiids</taxon>
        <taxon>Lamiales</taxon>
        <taxon>Orobanchaceae</taxon>
        <taxon>Buchnereae</taxon>
        <taxon>Striga</taxon>
    </lineage>
</organism>
<evidence type="ECO:0000313" key="3">
    <source>
        <dbReference type="Proteomes" id="UP000325081"/>
    </source>
</evidence>
<dbReference type="EMBL" id="BKCP01009403">
    <property type="protein sequence ID" value="GER50800.1"/>
    <property type="molecule type" value="Genomic_DNA"/>
</dbReference>
<proteinExistence type="predicted"/>
<feature type="region of interest" description="Disordered" evidence="1">
    <location>
        <begin position="101"/>
        <end position="142"/>
    </location>
</feature>